<reference evidence="2" key="1">
    <citation type="journal article" date="2019" name="Int. J. Syst. Evol. Microbiol.">
        <title>The Global Catalogue of Microorganisms (GCM) 10K type strain sequencing project: providing services to taxonomists for standard genome sequencing and annotation.</title>
        <authorList>
            <consortium name="The Broad Institute Genomics Platform"/>
            <consortium name="The Broad Institute Genome Sequencing Center for Infectious Disease"/>
            <person name="Wu L."/>
            <person name="Ma J."/>
        </authorList>
    </citation>
    <scope>NUCLEOTIDE SEQUENCE [LARGE SCALE GENOMIC DNA]</scope>
    <source>
        <strain evidence="2">CCUG 56401</strain>
    </source>
</reference>
<dbReference type="InterPro" id="IPR019639">
    <property type="entry name" value="DUF2505"/>
</dbReference>
<sequence>MSRGIEYRSSFGWSAEQVFEVLVDRDYLEERLRALGGDNELVEHAVTESGARFRINQAVRAEVIPSIARPIVGGRLVIARREEWHRQDDGSFAGTVTAGAAVVPNAITAAQRLRDLPSEERACEHVVEGDVRVDVPFVGGKLEDLFAGEVRGLLDSEHRFTVDWLSRR</sequence>
<protein>
    <submittedName>
        <fullName evidence="1">DUF2505 domain-containing protein</fullName>
    </submittedName>
</protein>
<dbReference type="RefSeq" id="WP_263253047.1">
    <property type="nucleotide sequence ID" value="NZ_BAABLT010000010.1"/>
</dbReference>
<evidence type="ECO:0000313" key="2">
    <source>
        <dbReference type="Proteomes" id="UP001597018"/>
    </source>
</evidence>
<dbReference type="EMBL" id="JBHTIW010000012">
    <property type="protein sequence ID" value="MFD0921345.1"/>
    <property type="molecule type" value="Genomic_DNA"/>
</dbReference>
<dbReference type="Proteomes" id="UP001597018">
    <property type="component" value="Unassembled WGS sequence"/>
</dbReference>
<dbReference type="Pfam" id="PF10698">
    <property type="entry name" value="DUF2505"/>
    <property type="match status" value="1"/>
</dbReference>
<evidence type="ECO:0000313" key="1">
    <source>
        <dbReference type="EMBL" id="MFD0921345.1"/>
    </source>
</evidence>
<accession>A0ABW3FVS9</accession>
<organism evidence="1 2">
    <name type="scientific">Saccharopolyspora rosea</name>
    <dbReference type="NCBI Taxonomy" id="524884"/>
    <lineage>
        <taxon>Bacteria</taxon>
        <taxon>Bacillati</taxon>
        <taxon>Actinomycetota</taxon>
        <taxon>Actinomycetes</taxon>
        <taxon>Pseudonocardiales</taxon>
        <taxon>Pseudonocardiaceae</taxon>
        <taxon>Saccharopolyspora</taxon>
    </lineage>
</organism>
<proteinExistence type="predicted"/>
<name>A0ABW3FVS9_9PSEU</name>
<comment type="caution">
    <text evidence="1">The sequence shown here is derived from an EMBL/GenBank/DDBJ whole genome shotgun (WGS) entry which is preliminary data.</text>
</comment>
<keyword evidence="2" id="KW-1185">Reference proteome</keyword>
<gene>
    <name evidence="1" type="ORF">ACFQ16_16490</name>
</gene>